<keyword evidence="1" id="KW-0472">Membrane</keyword>
<name>A0A431U5W1_9BACT</name>
<reference evidence="2 3" key="1">
    <citation type="submission" date="2018-12" db="EMBL/GenBank/DDBJ databases">
        <title>Hymenobacter gummosus sp. nov., isolated from a spring.</title>
        <authorList>
            <person name="Nie L."/>
        </authorList>
    </citation>
    <scope>NUCLEOTIDE SEQUENCE [LARGE SCALE GENOMIC DNA]</scope>
    <source>
        <strain evidence="2 3">KCTC 52166</strain>
    </source>
</reference>
<dbReference type="AlphaFoldDB" id="A0A431U5W1"/>
<dbReference type="Proteomes" id="UP000282184">
    <property type="component" value="Unassembled WGS sequence"/>
</dbReference>
<proteinExistence type="predicted"/>
<evidence type="ECO:0000313" key="3">
    <source>
        <dbReference type="Proteomes" id="UP000282184"/>
    </source>
</evidence>
<keyword evidence="1" id="KW-0812">Transmembrane</keyword>
<comment type="caution">
    <text evidence="2">The sequence shown here is derived from an EMBL/GenBank/DDBJ whole genome shotgun (WGS) entry which is preliminary data.</text>
</comment>
<sequence length="86" mass="9924">MVLLDFILGILFCVILWLPLVTGYCAYSYERSFWLWFGLGCLLPGVSFIVLLGLLWREQRSPGYRLVQEAKRILAEAAAHEVEPYE</sequence>
<gene>
    <name evidence="2" type="ORF">EJV47_07305</name>
</gene>
<dbReference type="OrthoDB" id="887114at2"/>
<organism evidence="2 3">
    <name type="scientific">Hymenobacter gummosus</name>
    <dbReference type="NCBI Taxonomy" id="1776032"/>
    <lineage>
        <taxon>Bacteria</taxon>
        <taxon>Pseudomonadati</taxon>
        <taxon>Bacteroidota</taxon>
        <taxon>Cytophagia</taxon>
        <taxon>Cytophagales</taxon>
        <taxon>Hymenobacteraceae</taxon>
        <taxon>Hymenobacter</taxon>
    </lineage>
</organism>
<protein>
    <submittedName>
        <fullName evidence="2">Uncharacterized protein</fullName>
    </submittedName>
</protein>
<accession>A0A431U5W1</accession>
<evidence type="ECO:0000256" key="1">
    <source>
        <dbReference type="SAM" id="Phobius"/>
    </source>
</evidence>
<keyword evidence="1" id="KW-1133">Transmembrane helix</keyword>
<keyword evidence="3" id="KW-1185">Reference proteome</keyword>
<evidence type="ECO:0000313" key="2">
    <source>
        <dbReference type="EMBL" id="RTQ51599.1"/>
    </source>
</evidence>
<dbReference type="EMBL" id="RXOF01000003">
    <property type="protein sequence ID" value="RTQ51599.1"/>
    <property type="molecule type" value="Genomic_DNA"/>
</dbReference>
<dbReference type="RefSeq" id="WP_126692490.1">
    <property type="nucleotide sequence ID" value="NZ_RXOF01000003.1"/>
</dbReference>
<feature type="transmembrane region" description="Helical" evidence="1">
    <location>
        <begin position="33"/>
        <end position="56"/>
    </location>
</feature>